<dbReference type="CDD" id="cd02966">
    <property type="entry name" value="TlpA_like_family"/>
    <property type="match status" value="1"/>
</dbReference>
<organism evidence="3 4">
    <name type="scientific">Phocaeicola plebeius (strain DSM 17135 / JCM 12973 / CCUG 54634 / M2)</name>
    <name type="common">Bacteroides plebeius</name>
    <dbReference type="NCBI Taxonomy" id="484018"/>
    <lineage>
        <taxon>Bacteria</taxon>
        <taxon>Pseudomonadati</taxon>
        <taxon>Bacteroidota</taxon>
        <taxon>Bacteroidia</taxon>
        <taxon>Bacteroidales</taxon>
        <taxon>Bacteroidaceae</taxon>
        <taxon>Phocaeicola</taxon>
    </lineage>
</organism>
<evidence type="ECO:0000256" key="1">
    <source>
        <dbReference type="ARBA" id="ARBA00023284"/>
    </source>
</evidence>
<reference evidence="3 4" key="2">
    <citation type="submission" date="2008-08" db="EMBL/GenBank/DDBJ databases">
        <authorList>
            <person name="Fulton L."/>
            <person name="Clifton S."/>
            <person name="Fulton B."/>
            <person name="Xu J."/>
            <person name="Minx P."/>
            <person name="Pepin K.H."/>
            <person name="Johnson M."/>
            <person name="Thiruvilangam P."/>
            <person name="Bhonagiri V."/>
            <person name="Nash W.E."/>
            <person name="Mardis E.R."/>
            <person name="Wilson R.K."/>
        </authorList>
    </citation>
    <scope>NUCLEOTIDE SEQUENCE [LARGE SCALE GENOMIC DNA]</scope>
    <source>
        <strain evidence="4">DSM 17135 / JCM 12973 / M2</strain>
    </source>
</reference>
<dbReference type="EMBL" id="ABQC02000003">
    <property type="protein sequence ID" value="EDY97147.1"/>
    <property type="molecule type" value="Genomic_DNA"/>
</dbReference>
<comment type="caution">
    <text evidence="3">The sequence shown here is derived from an EMBL/GenBank/DDBJ whole genome shotgun (WGS) entry which is preliminary data.</text>
</comment>
<dbReference type="InterPro" id="IPR013766">
    <property type="entry name" value="Thioredoxin_domain"/>
</dbReference>
<dbReference type="GO" id="GO:0016491">
    <property type="term" value="F:oxidoreductase activity"/>
    <property type="evidence" value="ECO:0007669"/>
    <property type="project" value="InterPro"/>
</dbReference>
<dbReference type="eggNOG" id="COG0526">
    <property type="taxonomic scope" value="Bacteria"/>
</dbReference>
<dbReference type="PROSITE" id="PS51352">
    <property type="entry name" value="THIOREDOXIN_2"/>
    <property type="match status" value="1"/>
</dbReference>
<reference evidence="3 4" key="1">
    <citation type="submission" date="2008-08" db="EMBL/GenBank/DDBJ databases">
        <title>Draft genome sequence of Bacteroides plebeius (DSM 17135).</title>
        <authorList>
            <person name="Sudarsanam P."/>
            <person name="Ley R."/>
            <person name="Guruge J."/>
            <person name="Turnbaugh P.J."/>
            <person name="Mahowald M."/>
            <person name="Liep D."/>
            <person name="Gordon J."/>
        </authorList>
    </citation>
    <scope>NUCLEOTIDE SEQUENCE [LARGE SCALE GENOMIC DNA]</scope>
    <source>
        <strain evidence="4">DSM 17135 / JCM 12973 / M2</strain>
    </source>
</reference>
<dbReference type="InterPro" id="IPR017937">
    <property type="entry name" value="Thioredoxin_CS"/>
</dbReference>
<gene>
    <name evidence="3" type="ORF">BACPLE_00343</name>
</gene>
<dbReference type="GO" id="GO:0016209">
    <property type="term" value="F:antioxidant activity"/>
    <property type="evidence" value="ECO:0007669"/>
    <property type="project" value="InterPro"/>
</dbReference>
<name>B5CUH1_PHOPM</name>
<dbReference type="Gene3D" id="3.40.30.10">
    <property type="entry name" value="Glutaredoxin"/>
    <property type="match status" value="1"/>
</dbReference>
<sequence length="213" mass="24257">MSSYALLFFVKTIYKDRLLGGFSSGLRYICQGLTFYRKERTMKNLRIWSLLCLIWMGVLAASAQDTGKEKISLGDAMPAITLNSEIYGKVTPADLKGKVVLVSLFATWCGPCQIELAEVQKTLWPKYKDNKDFKLLVIGREHTDAELKKYNERKKFSFPLYPDPKREVFSLFADQTIPRAYLFGKDGKLIHASIGYTKAEFQELMADIEAALK</sequence>
<protein>
    <submittedName>
        <fullName evidence="3">Redoxin family protein</fullName>
    </submittedName>
</protein>
<dbReference type="Pfam" id="PF00578">
    <property type="entry name" value="AhpC-TSA"/>
    <property type="match status" value="1"/>
</dbReference>
<dbReference type="PROSITE" id="PS00194">
    <property type="entry name" value="THIOREDOXIN_1"/>
    <property type="match status" value="1"/>
</dbReference>
<dbReference type="SUPFAM" id="SSF52833">
    <property type="entry name" value="Thioredoxin-like"/>
    <property type="match status" value="1"/>
</dbReference>
<keyword evidence="1" id="KW-0676">Redox-active center</keyword>
<accession>B5CUH1</accession>
<evidence type="ECO:0000259" key="2">
    <source>
        <dbReference type="PROSITE" id="PS51352"/>
    </source>
</evidence>
<proteinExistence type="predicted"/>
<dbReference type="InterPro" id="IPR050553">
    <property type="entry name" value="Thioredoxin_ResA/DsbE_sf"/>
</dbReference>
<dbReference type="PANTHER" id="PTHR42852:SF17">
    <property type="entry name" value="THIOREDOXIN-LIKE PROTEIN HI_1115"/>
    <property type="match status" value="1"/>
</dbReference>
<evidence type="ECO:0000313" key="4">
    <source>
        <dbReference type="Proteomes" id="UP000003452"/>
    </source>
</evidence>
<dbReference type="HOGENOM" id="CLU_042529_11_3_10"/>
<dbReference type="PANTHER" id="PTHR42852">
    <property type="entry name" value="THIOL:DISULFIDE INTERCHANGE PROTEIN DSBE"/>
    <property type="match status" value="1"/>
</dbReference>
<feature type="domain" description="Thioredoxin" evidence="2">
    <location>
        <begin position="71"/>
        <end position="213"/>
    </location>
</feature>
<dbReference type="InterPro" id="IPR036249">
    <property type="entry name" value="Thioredoxin-like_sf"/>
</dbReference>
<dbReference type="AlphaFoldDB" id="B5CUH1"/>
<dbReference type="Proteomes" id="UP000003452">
    <property type="component" value="Unassembled WGS sequence"/>
</dbReference>
<dbReference type="InterPro" id="IPR000866">
    <property type="entry name" value="AhpC/TSA"/>
</dbReference>
<evidence type="ECO:0000313" key="3">
    <source>
        <dbReference type="EMBL" id="EDY97147.1"/>
    </source>
</evidence>